<dbReference type="EMBL" id="UZAH01028449">
    <property type="protein sequence ID" value="VDP00224.1"/>
    <property type="molecule type" value="Genomic_DNA"/>
</dbReference>
<gene>
    <name evidence="2" type="ORF">HPBE_LOCUS14610</name>
</gene>
<evidence type="ECO:0000313" key="2">
    <source>
        <dbReference type="EMBL" id="VDP00224.1"/>
    </source>
</evidence>
<keyword evidence="1" id="KW-1133">Transmembrane helix</keyword>
<organism evidence="2">
    <name type="scientific">Heligmosomoides polygyrus</name>
    <name type="common">Parasitic roundworm</name>
    <dbReference type="NCBI Taxonomy" id="6339"/>
    <lineage>
        <taxon>Eukaryota</taxon>
        <taxon>Metazoa</taxon>
        <taxon>Ecdysozoa</taxon>
        <taxon>Nematoda</taxon>
        <taxon>Chromadorea</taxon>
        <taxon>Rhabditida</taxon>
        <taxon>Rhabditina</taxon>
        <taxon>Rhabditomorpha</taxon>
        <taxon>Strongyloidea</taxon>
        <taxon>Heligmosomidae</taxon>
        <taxon>Heligmosomoides</taxon>
    </lineage>
</organism>
<reference evidence="2" key="1">
    <citation type="submission" date="2018-11" db="EMBL/GenBank/DDBJ databases">
        <authorList>
            <consortium name="Pathogen Informatics"/>
        </authorList>
    </citation>
    <scope>NUCLEOTIDE SEQUENCE [LARGE SCALE GENOMIC DNA]</scope>
</reference>
<evidence type="ECO:0000256" key="1">
    <source>
        <dbReference type="SAM" id="Phobius"/>
    </source>
</evidence>
<name>A0A3P8B6A7_HELPZ</name>
<proteinExistence type="predicted"/>
<keyword evidence="1" id="KW-0472">Membrane</keyword>
<keyword evidence="1" id="KW-0812">Transmembrane</keyword>
<sequence length="181" mass="21181">MPFTPERPASCSPFAVFLFSQPASLNVVSEYCDGACEQREKFRMDVFKQRYTLRLRALSWISVCYDLPYAYHVIRSAMNSTVPRTAKERRSVMMRRHGLCSNCRREQGDSSSFSMLTAVWVHVGMPSMGVFICLFIVRGCPRRQNYSTISYLKRKYEIYTTRRTRHMLARQKKTDNITLMN</sequence>
<dbReference type="OrthoDB" id="5866334at2759"/>
<dbReference type="AlphaFoldDB" id="A0A3P8B6A7"/>
<protein>
    <submittedName>
        <fullName evidence="2">Uncharacterized protein</fullName>
    </submittedName>
</protein>
<accession>A0A3P8B6A7</accession>
<feature type="transmembrane region" description="Helical" evidence="1">
    <location>
        <begin position="113"/>
        <end position="137"/>
    </location>
</feature>